<dbReference type="EMBL" id="JAINUG010000282">
    <property type="protein sequence ID" value="KAJ8383952.1"/>
    <property type="molecule type" value="Genomic_DNA"/>
</dbReference>
<sequence length="214" mass="24145">MSVSWIAASLLTFSLLAAANTGVSLKCIDMHTAIRRVTVNGSTQVRCPDVTGEVNYHLYRCEDLVVSVIRKHNFSMMENGVDFHDRDRNEPARFGLGQLTANSTGLYTCNAEILYPPPYVESQGTPHLVLVEEVPQRVQKCQAPGESFRSAMWMVWVWVALGMAVIYSLAITGLAIGFWQKQRNKLNIQHDYMNMKPRAKTKQGLRHPTRSGRY</sequence>
<dbReference type="InterPro" id="IPR040216">
    <property type="entry name" value="CTLA4/CD28"/>
</dbReference>
<keyword evidence="6" id="KW-1015">Disulfide bond</keyword>
<feature type="chain" id="PRO_5042131724" evidence="10">
    <location>
        <begin position="19"/>
        <end position="214"/>
    </location>
</feature>
<keyword evidence="7" id="KW-0325">Glycoprotein</keyword>
<evidence type="ECO:0000256" key="8">
    <source>
        <dbReference type="ARBA" id="ARBA00023319"/>
    </source>
</evidence>
<accession>A0AAD7W4Z0</accession>
<feature type="transmembrane region" description="Helical" evidence="9">
    <location>
        <begin position="153"/>
        <end position="179"/>
    </location>
</feature>
<dbReference type="GO" id="GO:0009897">
    <property type="term" value="C:external side of plasma membrane"/>
    <property type="evidence" value="ECO:0007669"/>
    <property type="project" value="TreeGrafter"/>
</dbReference>
<dbReference type="AlphaFoldDB" id="A0AAD7W4Z0"/>
<keyword evidence="8" id="KW-0393">Immunoglobulin domain</keyword>
<dbReference type="PANTHER" id="PTHR11494:SF9">
    <property type="entry name" value="SI:DKEY-1H24.6"/>
    <property type="match status" value="1"/>
</dbReference>
<comment type="subcellular location">
    <subcellularLocation>
        <location evidence="1">Membrane</location>
        <topology evidence="1">Single-pass type I membrane protein</topology>
    </subcellularLocation>
</comment>
<dbReference type="Gene3D" id="2.60.40.10">
    <property type="entry name" value="Immunoglobulins"/>
    <property type="match status" value="1"/>
</dbReference>
<dbReference type="GO" id="GO:0050852">
    <property type="term" value="P:T cell receptor signaling pathway"/>
    <property type="evidence" value="ECO:0007669"/>
    <property type="project" value="TreeGrafter"/>
</dbReference>
<protein>
    <submittedName>
        <fullName evidence="11">Uncharacterized protein</fullName>
    </submittedName>
</protein>
<organism evidence="11 12">
    <name type="scientific">Aldrovandia affinis</name>
    <dbReference type="NCBI Taxonomy" id="143900"/>
    <lineage>
        <taxon>Eukaryota</taxon>
        <taxon>Metazoa</taxon>
        <taxon>Chordata</taxon>
        <taxon>Craniata</taxon>
        <taxon>Vertebrata</taxon>
        <taxon>Euteleostomi</taxon>
        <taxon>Actinopterygii</taxon>
        <taxon>Neopterygii</taxon>
        <taxon>Teleostei</taxon>
        <taxon>Notacanthiformes</taxon>
        <taxon>Halosauridae</taxon>
        <taxon>Aldrovandia</taxon>
    </lineage>
</organism>
<comment type="caution">
    <text evidence="11">The sequence shown here is derived from an EMBL/GenBank/DDBJ whole genome shotgun (WGS) entry which is preliminary data.</text>
</comment>
<dbReference type="InterPro" id="IPR013783">
    <property type="entry name" value="Ig-like_fold"/>
</dbReference>
<keyword evidence="2 9" id="KW-0812">Transmembrane</keyword>
<keyword evidence="12" id="KW-1185">Reference proteome</keyword>
<dbReference type="GO" id="GO:0042129">
    <property type="term" value="P:regulation of T cell proliferation"/>
    <property type="evidence" value="ECO:0007669"/>
    <property type="project" value="InterPro"/>
</dbReference>
<evidence type="ECO:0000256" key="6">
    <source>
        <dbReference type="ARBA" id="ARBA00023157"/>
    </source>
</evidence>
<evidence type="ECO:0000256" key="3">
    <source>
        <dbReference type="ARBA" id="ARBA00022729"/>
    </source>
</evidence>
<evidence type="ECO:0000256" key="10">
    <source>
        <dbReference type="SAM" id="SignalP"/>
    </source>
</evidence>
<dbReference type="Proteomes" id="UP001221898">
    <property type="component" value="Unassembled WGS sequence"/>
</dbReference>
<keyword evidence="3 10" id="KW-0732">Signal</keyword>
<name>A0AAD7W4Z0_9TELE</name>
<keyword evidence="5 9" id="KW-0472">Membrane</keyword>
<evidence type="ECO:0000256" key="5">
    <source>
        <dbReference type="ARBA" id="ARBA00023136"/>
    </source>
</evidence>
<evidence type="ECO:0000256" key="4">
    <source>
        <dbReference type="ARBA" id="ARBA00022989"/>
    </source>
</evidence>
<keyword evidence="4 9" id="KW-1133">Transmembrane helix</keyword>
<evidence type="ECO:0000313" key="12">
    <source>
        <dbReference type="Proteomes" id="UP001221898"/>
    </source>
</evidence>
<evidence type="ECO:0000256" key="7">
    <source>
        <dbReference type="ARBA" id="ARBA00023180"/>
    </source>
</evidence>
<evidence type="ECO:0000256" key="2">
    <source>
        <dbReference type="ARBA" id="ARBA00022692"/>
    </source>
</evidence>
<reference evidence="11" key="1">
    <citation type="journal article" date="2023" name="Science">
        <title>Genome structures resolve the early diversification of teleost fishes.</title>
        <authorList>
            <person name="Parey E."/>
            <person name="Louis A."/>
            <person name="Montfort J."/>
            <person name="Bouchez O."/>
            <person name="Roques C."/>
            <person name="Iampietro C."/>
            <person name="Lluch J."/>
            <person name="Castinel A."/>
            <person name="Donnadieu C."/>
            <person name="Desvignes T."/>
            <person name="Floi Bucao C."/>
            <person name="Jouanno E."/>
            <person name="Wen M."/>
            <person name="Mejri S."/>
            <person name="Dirks R."/>
            <person name="Jansen H."/>
            <person name="Henkel C."/>
            <person name="Chen W.J."/>
            <person name="Zahm M."/>
            <person name="Cabau C."/>
            <person name="Klopp C."/>
            <person name="Thompson A.W."/>
            <person name="Robinson-Rechavi M."/>
            <person name="Braasch I."/>
            <person name="Lecointre G."/>
            <person name="Bobe J."/>
            <person name="Postlethwait J.H."/>
            <person name="Berthelot C."/>
            <person name="Roest Crollius H."/>
            <person name="Guiguen Y."/>
        </authorList>
    </citation>
    <scope>NUCLEOTIDE SEQUENCE</scope>
    <source>
        <strain evidence="11">NC1722</strain>
    </source>
</reference>
<evidence type="ECO:0000256" key="9">
    <source>
        <dbReference type="SAM" id="Phobius"/>
    </source>
</evidence>
<dbReference type="PANTHER" id="PTHR11494">
    <property type="entry name" value="CYTOTOXIC T-LYMPHOCYTE PROTEIN"/>
    <property type="match status" value="1"/>
</dbReference>
<gene>
    <name evidence="11" type="ORF">AAFF_G00213210</name>
</gene>
<feature type="signal peptide" evidence="10">
    <location>
        <begin position="1"/>
        <end position="18"/>
    </location>
</feature>
<evidence type="ECO:0000313" key="11">
    <source>
        <dbReference type="EMBL" id="KAJ8383952.1"/>
    </source>
</evidence>
<proteinExistence type="predicted"/>
<evidence type="ECO:0000256" key="1">
    <source>
        <dbReference type="ARBA" id="ARBA00004479"/>
    </source>
</evidence>